<gene>
    <name evidence="1" type="ORF">AB6A40_011569</name>
</gene>
<dbReference type="Proteomes" id="UP001608902">
    <property type="component" value="Unassembled WGS sequence"/>
</dbReference>
<reference evidence="1 2" key="1">
    <citation type="submission" date="2024-08" db="EMBL/GenBank/DDBJ databases">
        <title>Gnathostoma spinigerum genome.</title>
        <authorList>
            <person name="Gonzalez-Bertolin B."/>
            <person name="Monzon S."/>
            <person name="Zaballos A."/>
            <person name="Jimenez P."/>
            <person name="Dekumyoy P."/>
            <person name="Varona S."/>
            <person name="Cuesta I."/>
            <person name="Sumanam S."/>
            <person name="Adisakwattana P."/>
            <person name="Gasser R.B."/>
            <person name="Hernandez-Gonzalez A."/>
            <person name="Young N.D."/>
            <person name="Perteguer M.J."/>
        </authorList>
    </citation>
    <scope>NUCLEOTIDE SEQUENCE [LARGE SCALE GENOMIC DNA]</scope>
    <source>
        <strain evidence="1">AL3</strain>
        <tissue evidence="1">Liver</tissue>
    </source>
</reference>
<keyword evidence="2" id="KW-1185">Reference proteome</keyword>
<comment type="caution">
    <text evidence="1">The sequence shown here is derived from an EMBL/GenBank/DDBJ whole genome shotgun (WGS) entry which is preliminary data.</text>
</comment>
<evidence type="ECO:0000313" key="2">
    <source>
        <dbReference type="Proteomes" id="UP001608902"/>
    </source>
</evidence>
<name>A0ABD6EY25_9BILA</name>
<dbReference type="AlphaFoldDB" id="A0ABD6EY25"/>
<dbReference type="EMBL" id="JBGFUD010022310">
    <property type="protein sequence ID" value="MFH4984860.1"/>
    <property type="molecule type" value="Genomic_DNA"/>
</dbReference>
<accession>A0ABD6EY25</accession>
<evidence type="ECO:0000313" key="1">
    <source>
        <dbReference type="EMBL" id="MFH4984860.1"/>
    </source>
</evidence>
<proteinExistence type="predicted"/>
<protein>
    <submittedName>
        <fullName evidence="1">Uncharacterized protein</fullName>
    </submittedName>
</protein>
<sequence>MSDSHRCLCFREEAVSKVIGTARKDRRIAELYANSERFFNQKMRIVMERRKSAGDLGDLAVLKISCFEGGHSNDRGTGSREVQSAWKRTDIYLIDYDVDVEFGGDGNKDEY</sequence>
<organism evidence="1 2">
    <name type="scientific">Gnathostoma spinigerum</name>
    <dbReference type="NCBI Taxonomy" id="75299"/>
    <lineage>
        <taxon>Eukaryota</taxon>
        <taxon>Metazoa</taxon>
        <taxon>Ecdysozoa</taxon>
        <taxon>Nematoda</taxon>
        <taxon>Chromadorea</taxon>
        <taxon>Rhabditida</taxon>
        <taxon>Spirurina</taxon>
        <taxon>Gnathostomatomorpha</taxon>
        <taxon>Gnathostomatoidea</taxon>
        <taxon>Gnathostomatidae</taxon>
        <taxon>Gnathostoma</taxon>
    </lineage>
</organism>